<evidence type="ECO:0000313" key="4">
    <source>
        <dbReference type="EMBL" id="ADE40515.1"/>
    </source>
</evidence>
<dbReference type="InterPro" id="IPR002052">
    <property type="entry name" value="DNA_methylase_N6_adenine_CS"/>
</dbReference>
<dbReference type="CDD" id="cd02440">
    <property type="entry name" value="AdoMet_MTases"/>
    <property type="match status" value="1"/>
</dbReference>
<dbReference type="eggNOG" id="COG4123">
    <property type="taxonomic scope" value="Bacteria"/>
</dbReference>
<dbReference type="GO" id="GO:0008757">
    <property type="term" value="F:S-adenosylmethionine-dependent methyltransferase activity"/>
    <property type="evidence" value="ECO:0007669"/>
    <property type="project" value="UniProtKB-ARBA"/>
</dbReference>
<proteinExistence type="predicted"/>
<evidence type="ECO:0000256" key="1">
    <source>
        <dbReference type="ARBA" id="ARBA00022603"/>
    </source>
</evidence>
<name>D5BPL3_PUNMI</name>
<dbReference type="PANTHER" id="PTHR47739:SF1">
    <property type="entry name" value="TRNA1(VAL) (ADENINE(37)-N6)-METHYLTRANSFERASE"/>
    <property type="match status" value="1"/>
</dbReference>
<sequence length="253" mass="27401">MMTDPDSDVTHDHLLNKTVAITQPKNGYRVGTDAILLAAAVPQRTKRILDMGCGVGGVALCIAKRLPDVHVTAVEIDPDMLALAERNIKDNNLAAQIRLLTGDIKALSPVLANSFDHVVSNPPYHDTRGTRPQNRSRALAHMGEDTKLADWVKAAIWATKPRGRISFICRADRASELITAFETNGAGETLLCPLWPRHDTPASRVIIQVRKTITGPGAILPGLVLHNDSGDYTQSASRIMQGGALYLTHPARS</sequence>
<dbReference type="Pfam" id="PF05175">
    <property type="entry name" value="MTS"/>
    <property type="match status" value="1"/>
</dbReference>
<keyword evidence="2" id="KW-0949">S-adenosyl-L-methionine</keyword>
<dbReference type="EC" id="2.1.1.-" evidence="4"/>
<feature type="domain" description="Methyltransferase small" evidence="3">
    <location>
        <begin position="36"/>
        <end position="133"/>
    </location>
</feature>
<dbReference type="PROSITE" id="PS00092">
    <property type="entry name" value="N6_MTASE"/>
    <property type="match status" value="1"/>
</dbReference>
<evidence type="ECO:0000313" key="5">
    <source>
        <dbReference type="Proteomes" id="UP000007460"/>
    </source>
</evidence>
<keyword evidence="5" id="KW-1185">Reference proteome</keyword>
<keyword evidence="1 4" id="KW-0489">Methyltransferase</keyword>
<dbReference type="InterPro" id="IPR029063">
    <property type="entry name" value="SAM-dependent_MTases_sf"/>
</dbReference>
<dbReference type="AlphaFoldDB" id="D5BPL3"/>
<dbReference type="KEGG" id="apb:SAR116_2272"/>
<dbReference type="Gene3D" id="3.40.50.150">
    <property type="entry name" value="Vaccinia Virus protein VP39"/>
    <property type="match status" value="1"/>
</dbReference>
<dbReference type="HOGENOM" id="CLU_061983_1_1_5"/>
<dbReference type="GO" id="GO:0003676">
    <property type="term" value="F:nucleic acid binding"/>
    <property type="evidence" value="ECO:0007669"/>
    <property type="project" value="InterPro"/>
</dbReference>
<dbReference type="RefSeq" id="WP_013047142.1">
    <property type="nucleotide sequence ID" value="NC_014010.1"/>
</dbReference>
<accession>D5BPL3</accession>
<dbReference type="GO" id="GO:0008170">
    <property type="term" value="F:N-methyltransferase activity"/>
    <property type="evidence" value="ECO:0007669"/>
    <property type="project" value="UniProtKB-ARBA"/>
</dbReference>
<dbReference type="EMBL" id="CP001751">
    <property type="protein sequence ID" value="ADE40515.1"/>
    <property type="molecule type" value="Genomic_DNA"/>
</dbReference>
<dbReference type="InterPro" id="IPR007848">
    <property type="entry name" value="Small_mtfrase_dom"/>
</dbReference>
<organism evidence="4 5">
    <name type="scientific">Puniceispirillum marinum (strain IMCC1322)</name>
    <dbReference type="NCBI Taxonomy" id="488538"/>
    <lineage>
        <taxon>Bacteria</taxon>
        <taxon>Pseudomonadati</taxon>
        <taxon>Pseudomonadota</taxon>
        <taxon>Alphaproteobacteria</taxon>
        <taxon>Candidatus Puniceispirillales</taxon>
        <taxon>Candidatus Puniceispirillaceae</taxon>
        <taxon>Candidatus Puniceispirillum</taxon>
    </lineage>
</organism>
<dbReference type="Proteomes" id="UP000007460">
    <property type="component" value="Chromosome"/>
</dbReference>
<evidence type="ECO:0000259" key="3">
    <source>
        <dbReference type="Pfam" id="PF05175"/>
    </source>
</evidence>
<keyword evidence="4" id="KW-0808">Transferase</keyword>
<dbReference type="STRING" id="488538.SAR116_2272"/>
<dbReference type="PANTHER" id="PTHR47739">
    <property type="entry name" value="TRNA1(VAL) (ADENINE(37)-N6)-METHYLTRANSFERASE"/>
    <property type="match status" value="1"/>
</dbReference>
<evidence type="ECO:0000256" key="2">
    <source>
        <dbReference type="ARBA" id="ARBA00022691"/>
    </source>
</evidence>
<dbReference type="SUPFAM" id="SSF53335">
    <property type="entry name" value="S-adenosyl-L-methionine-dependent methyltransferases"/>
    <property type="match status" value="1"/>
</dbReference>
<reference evidence="4 5" key="1">
    <citation type="journal article" date="2010" name="J. Bacteriol.">
        <title>Complete genome sequence of "Candidatus Puniceispirillum marinum" IMCC1322, a representative of the SAR116 clade in the Alphaproteobacteria.</title>
        <authorList>
            <person name="Oh H.M."/>
            <person name="Kwon K.K."/>
            <person name="Kang I."/>
            <person name="Kang S.G."/>
            <person name="Lee J.H."/>
            <person name="Kim S.J."/>
            <person name="Cho J.C."/>
        </authorList>
    </citation>
    <scope>NUCLEOTIDE SEQUENCE [LARGE SCALE GENOMIC DNA]</scope>
    <source>
        <strain evidence="4 5">IMCC1322</strain>
    </source>
</reference>
<dbReference type="InterPro" id="IPR050210">
    <property type="entry name" value="tRNA_Adenine-N(6)_MTase"/>
</dbReference>
<dbReference type="GO" id="GO:0032259">
    <property type="term" value="P:methylation"/>
    <property type="evidence" value="ECO:0007669"/>
    <property type="project" value="UniProtKB-KW"/>
</dbReference>
<protein>
    <submittedName>
        <fullName evidence="4">Predicted O-methyltransferase</fullName>
        <ecNumber evidence="4">2.1.1.-</ecNumber>
    </submittedName>
</protein>
<gene>
    <name evidence="4" type="ordered locus">SAR116_2272</name>
</gene>